<gene>
    <name evidence="1" type="ORF">O181_044617</name>
</gene>
<name>A0A9Q3DS61_9BASI</name>
<dbReference type="EMBL" id="AVOT02018209">
    <property type="protein sequence ID" value="MBW0504902.1"/>
    <property type="molecule type" value="Genomic_DNA"/>
</dbReference>
<dbReference type="Proteomes" id="UP000765509">
    <property type="component" value="Unassembled WGS sequence"/>
</dbReference>
<dbReference type="AlphaFoldDB" id="A0A9Q3DS61"/>
<keyword evidence="2" id="KW-1185">Reference proteome</keyword>
<sequence length="130" mass="14420">MVAIRRLFKDPNHLALKELGWQIFQDYSKGHSQRLFIIQSAGKAASTSIRLEQLNWSIQAAINYTCMSLAQLGQFIFHCGNSITQLNSQDGQNCIGPIQTIQPVTHLPGSAPQLFTYTGHLSSPGEFFPS</sequence>
<proteinExistence type="predicted"/>
<evidence type="ECO:0000313" key="1">
    <source>
        <dbReference type="EMBL" id="MBW0504902.1"/>
    </source>
</evidence>
<protein>
    <submittedName>
        <fullName evidence="1">Uncharacterized protein</fullName>
    </submittedName>
</protein>
<accession>A0A9Q3DS61</accession>
<evidence type="ECO:0000313" key="2">
    <source>
        <dbReference type="Proteomes" id="UP000765509"/>
    </source>
</evidence>
<organism evidence="1 2">
    <name type="scientific">Austropuccinia psidii MF-1</name>
    <dbReference type="NCBI Taxonomy" id="1389203"/>
    <lineage>
        <taxon>Eukaryota</taxon>
        <taxon>Fungi</taxon>
        <taxon>Dikarya</taxon>
        <taxon>Basidiomycota</taxon>
        <taxon>Pucciniomycotina</taxon>
        <taxon>Pucciniomycetes</taxon>
        <taxon>Pucciniales</taxon>
        <taxon>Sphaerophragmiaceae</taxon>
        <taxon>Austropuccinia</taxon>
    </lineage>
</organism>
<comment type="caution">
    <text evidence="1">The sequence shown here is derived from an EMBL/GenBank/DDBJ whole genome shotgun (WGS) entry which is preliminary data.</text>
</comment>
<reference evidence="1" key="1">
    <citation type="submission" date="2021-03" db="EMBL/GenBank/DDBJ databases">
        <title>Draft genome sequence of rust myrtle Austropuccinia psidii MF-1, a brazilian biotype.</title>
        <authorList>
            <person name="Quecine M.C."/>
            <person name="Pachon D.M.R."/>
            <person name="Bonatelli M.L."/>
            <person name="Correr F.H."/>
            <person name="Franceschini L.M."/>
            <person name="Leite T.F."/>
            <person name="Margarido G.R.A."/>
            <person name="Almeida C.A."/>
            <person name="Ferrarezi J.A."/>
            <person name="Labate C.A."/>
        </authorList>
    </citation>
    <scope>NUCLEOTIDE SEQUENCE</scope>
    <source>
        <strain evidence="1">MF-1</strain>
    </source>
</reference>